<dbReference type="Pfam" id="PF07732">
    <property type="entry name" value="Cu-oxidase_3"/>
    <property type="match status" value="1"/>
</dbReference>
<sequence>MVQYSLLILLVVYLSQKISAIKVDLSGERILPTGVHFASRFFAPDRKTKLGGSTFNHLFYSKSSETEWQKYRYLSSPEDCSRNCKEDEPPRTCYYKFTLEMYTTLGNPCKLCTPNATNTIKAECQCVPADGVEKGILVINRMLPGPSIEVCEGDKVVVDVNNQIEGMEVTLHWHGIFQKGTQYYDGAPYVTQCPIQQGNRFRYQWIANYGTHFYHSHSGLQKIDGLYGSILVRQAPSRDPNSHLYDHDLSEHVIFIADYLHQGSEQRFPGRLDLLRQSPDNILINGKGQYRNPKTKKVTTTPLEVFTVAHGGRYRFRLINSFATVCPAQLTIEGHDLTIIASDGEPVKQVVVNTIISFSGERYDFVVYANKPSGLYWIQVRGLGECGINRIQQLAILKYENCPQKHKLKPPSYDYGLEQGIVLNPLDARCHENRNDAICVSQLFNAKEVDPGILSKNADFKIFLPFRFHRYTSEALYKPNTYQKHLVVAENRSVLSLIDEISYMSPPAPLISQYDDNNPEQYCNSDEIPEKCGEPCMCTHKIEIPINAVVEIVLVDEVQQANLSHPFHLHGYTFSVIGIGRYSENNVDKISLKKTLEMERRGMLYRQYNRPPSKDTVAVPNNGYVVLRFRADNPGFWLFHCHFLFHVAIGMNVVLQVGTTKDLPPVPEGFPTCGDHLPPIS</sequence>
<feature type="signal peptide" evidence="4">
    <location>
        <begin position="1"/>
        <end position="20"/>
    </location>
</feature>
<feature type="chain" id="PRO_5043508884" evidence="4">
    <location>
        <begin position="21"/>
        <end position="681"/>
    </location>
</feature>
<evidence type="ECO:0000313" key="8">
    <source>
        <dbReference type="EMBL" id="KAK9889605.1"/>
    </source>
</evidence>
<evidence type="ECO:0000256" key="2">
    <source>
        <dbReference type="ARBA" id="ARBA00022723"/>
    </source>
</evidence>
<feature type="domain" description="Plastocyanin-like" evidence="7">
    <location>
        <begin position="125"/>
        <end position="235"/>
    </location>
</feature>
<dbReference type="PANTHER" id="PTHR11709">
    <property type="entry name" value="MULTI-COPPER OXIDASE"/>
    <property type="match status" value="1"/>
</dbReference>
<evidence type="ECO:0000259" key="6">
    <source>
        <dbReference type="Pfam" id="PF07731"/>
    </source>
</evidence>
<keyword evidence="9" id="KW-1185">Reference proteome</keyword>
<dbReference type="AlphaFoldDB" id="A0AAW1V7S3"/>
<evidence type="ECO:0000259" key="7">
    <source>
        <dbReference type="Pfam" id="PF07732"/>
    </source>
</evidence>
<evidence type="ECO:0000256" key="3">
    <source>
        <dbReference type="ARBA" id="ARBA00023002"/>
    </source>
</evidence>
<dbReference type="CDD" id="cd13884">
    <property type="entry name" value="CuRO_2_tcLCC_insect_like"/>
    <property type="match status" value="1"/>
</dbReference>
<dbReference type="Proteomes" id="UP001431783">
    <property type="component" value="Unassembled WGS sequence"/>
</dbReference>
<dbReference type="PROSITE" id="PS00079">
    <property type="entry name" value="MULTICOPPER_OXIDASE1"/>
    <property type="match status" value="1"/>
</dbReference>
<organism evidence="8 9">
    <name type="scientific">Henosepilachna vigintioctopunctata</name>
    <dbReference type="NCBI Taxonomy" id="420089"/>
    <lineage>
        <taxon>Eukaryota</taxon>
        <taxon>Metazoa</taxon>
        <taxon>Ecdysozoa</taxon>
        <taxon>Arthropoda</taxon>
        <taxon>Hexapoda</taxon>
        <taxon>Insecta</taxon>
        <taxon>Pterygota</taxon>
        <taxon>Neoptera</taxon>
        <taxon>Endopterygota</taxon>
        <taxon>Coleoptera</taxon>
        <taxon>Polyphaga</taxon>
        <taxon>Cucujiformia</taxon>
        <taxon>Coccinelloidea</taxon>
        <taxon>Coccinellidae</taxon>
        <taxon>Epilachninae</taxon>
        <taxon>Epilachnini</taxon>
        <taxon>Henosepilachna</taxon>
    </lineage>
</organism>
<evidence type="ECO:0000256" key="4">
    <source>
        <dbReference type="SAM" id="SignalP"/>
    </source>
</evidence>
<proteinExistence type="inferred from homology"/>
<dbReference type="InterPro" id="IPR001117">
    <property type="entry name" value="Cu-oxidase_2nd"/>
</dbReference>
<evidence type="ECO:0000259" key="5">
    <source>
        <dbReference type="Pfam" id="PF00394"/>
    </source>
</evidence>
<keyword evidence="2" id="KW-0479">Metal-binding</keyword>
<dbReference type="Gene3D" id="2.60.40.420">
    <property type="entry name" value="Cupredoxins - blue copper proteins"/>
    <property type="match status" value="3"/>
</dbReference>
<name>A0AAW1V7S3_9CUCU</name>
<accession>A0AAW1V7S3</accession>
<dbReference type="CDD" id="cd13905">
    <property type="entry name" value="CuRO_3_tcLLC2_insect_like"/>
    <property type="match status" value="1"/>
</dbReference>
<protein>
    <submittedName>
        <fullName evidence="8">Uncharacterized protein</fullName>
    </submittedName>
</protein>
<dbReference type="InterPro" id="IPR011707">
    <property type="entry name" value="Cu-oxidase-like_N"/>
</dbReference>
<dbReference type="InterPro" id="IPR045087">
    <property type="entry name" value="Cu-oxidase_fam"/>
</dbReference>
<dbReference type="SUPFAM" id="SSF49503">
    <property type="entry name" value="Cupredoxins"/>
    <property type="match status" value="3"/>
</dbReference>
<keyword evidence="3" id="KW-0560">Oxidoreductase</keyword>
<feature type="domain" description="Plastocyanin-like" evidence="6">
    <location>
        <begin position="504"/>
        <end position="658"/>
    </location>
</feature>
<dbReference type="PROSITE" id="PS00080">
    <property type="entry name" value="MULTICOPPER_OXIDASE2"/>
    <property type="match status" value="1"/>
</dbReference>
<evidence type="ECO:0000256" key="1">
    <source>
        <dbReference type="ARBA" id="ARBA00010609"/>
    </source>
</evidence>
<dbReference type="GO" id="GO:0016491">
    <property type="term" value="F:oxidoreductase activity"/>
    <property type="evidence" value="ECO:0007669"/>
    <property type="project" value="UniProtKB-KW"/>
</dbReference>
<dbReference type="GO" id="GO:0006826">
    <property type="term" value="P:iron ion transport"/>
    <property type="evidence" value="ECO:0007669"/>
    <property type="project" value="TreeGrafter"/>
</dbReference>
<dbReference type="EMBL" id="JARQZJ010000123">
    <property type="protein sequence ID" value="KAK9889605.1"/>
    <property type="molecule type" value="Genomic_DNA"/>
</dbReference>
<dbReference type="Pfam" id="PF00394">
    <property type="entry name" value="Cu-oxidase"/>
    <property type="match status" value="1"/>
</dbReference>
<keyword evidence="4" id="KW-0732">Signal</keyword>
<dbReference type="Pfam" id="PF07731">
    <property type="entry name" value="Cu-oxidase_2"/>
    <property type="match status" value="1"/>
</dbReference>
<dbReference type="InterPro" id="IPR008972">
    <property type="entry name" value="Cupredoxin"/>
</dbReference>
<comment type="similarity">
    <text evidence="1">Belongs to the multicopper oxidase family.</text>
</comment>
<dbReference type="GO" id="GO:0005886">
    <property type="term" value="C:plasma membrane"/>
    <property type="evidence" value="ECO:0007669"/>
    <property type="project" value="TreeGrafter"/>
</dbReference>
<evidence type="ECO:0000313" key="9">
    <source>
        <dbReference type="Proteomes" id="UP001431783"/>
    </source>
</evidence>
<dbReference type="FunFam" id="2.60.40.420:FF:000031">
    <property type="entry name" value="Laccase-2 isoform A"/>
    <property type="match status" value="1"/>
</dbReference>
<dbReference type="GO" id="GO:0005507">
    <property type="term" value="F:copper ion binding"/>
    <property type="evidence" value="ECO:0007669"/>
    <property type="project" value="InterPro"/>
</dbReference>
<dbReference type="InterPro" id="IPR002355">
    <property type="entry name" value="Cu_oxidase_Cu_BS"/>
</dbReference>
<dbReference type="InterPro" id="IPR011706">
    <property type="entry name" value="Cu-oxidase_C"/>
</dbReference>
<dbReference type="FunFam" id="2.60.40.420:FF:000045">
    <property type="entry name" value="Laccase 2"/>
    <property type="match status" value="1"/>
</dbReference>
<gene>
    <name evidence="8" type="ORF">WA026_006978</name>
</gene>
<feature type="domain" description="Plastocyanin-like" evidence="5">
    <location>
        <begin position="252"/>
        <end position="401"/>
    </location>
</feature>
<comment type="caution">
    <text evidence="8">The sequence shown here is derived from an EMBL/GenBank/DDBJ whole genome shotgun (WGS) entry which is preliminary data.</text>
</comment>
<dbReference type="CDD" id="cd13858">
    <property type="entry name" value="CuRO_1_tcLCC2_insect_like"/>
    <property type="match status" value="1"/>
</dbReference>
<reference evidence="8 9" key="1">
    <citation type="submission" date="2023-03" db="EMBL/GenBank/DDBJ databases">
        <title>Genome insight into feeding habits of ladybird beetles.</title>
        <authorList>
            <person name="Li H.-S."/>
            <person name="Huang Y.-H."/>
            <person name="Pang H."/>
        </authorList>
    </citation>
    <scope>NUCLEOTIDE SEQUENCE [LARGE SCALE GENOMIC DNA]</scope>
    <source>
        <strain evidence="8">SYSU_2023b</strain>
        <tissue evidence="8">Whole body</tissue>
    </source>
</reference>
<dbReference type="PANTHER" id="PTHR11709:SF232">
    <property type="entry name" value="STRAW, ISOFORM G"/>
    <property type="match status" value="1"/>
</dbReference>
<dbReference type="InterPro" id="IPR033138">
    <property type="entry name" value="Cu_oxidase_CS"/>
</dbReference>